<dbReference type="PIRSF" id="PIRSF008757">
    <property type="entry name" value="UCP008757"/>
    <property type="match status" value="1"/>
</dbReference>
<dbReference type="AlphaFoldDB" id="A0A090T9D9"/>
<organism evidence="2 3">
    <name type="scientific">Vibrio maritimus</name>
    <dbReference type="NCBI Taxonomy" id="990268"/>
    <lineage>
        <taxon>Bacteria</taxon>
        <taxon>Pseudomonadati</taxon>
        <taxon>Pseudomonadota</taxon>
        <taxon>Gammaproteobacteria</taxon>
        <taxon>Vibrionales</taxon>
        <taxon>Vibrionaceae</taxon>
        <taxon>Vibrio</taxon>
    </lineage>
</organism>
<reference evidence="2 3" key="2">
    <citation type="submission" date="2014-09" db="EMBL/GenBank/DDBJ databases">
        <authorList>
            <consortium name="NBRP consortium"/>
            <person name="Sawabe T."/>
            <person name="Meirelles P."/>
            <person name="Nakanishi M."/>
            <person name="Sayaka M."/>
            <person name="Hattori M."/>
            <person name="Ohkuma M."/>
        </authorList>
    </citation>
    <scope>NUCLEOTIDE SEQUENCE [LARGE SCALE GENOMIC DNA]</scope>
    <source>
        <strain evidence="2 3">JCM 19240</strain>
    </source>
</reference>
<reference evidence="2 3" key="1">
    <citation type="submission" date="2014-09" db="EMBL/GenBank/DDBJ databases">
        <title>Vibrio maritimus JCM 19240. (C210) whole genome shotgun sequence.</title>
        <authorList>
            <person name="Sawabe T."/>
            <person name="Meirelles P."/>
            <person name="Nakanishi M."/>
            <person name="Sayaka M."/>
            <person name="Hattori M."/>
            <person name="Ohkuma M."/>
        </authorList>
    </citation>
    <scope>NUCLEOTIDE SEQUENCE [LARGE SCALE GENOMIC DNA]</scope>
    <source>
        <strain evidence="2 3">JCM 19240</strain>
    </source>
</reference>
<dbReference type="PANTHER" id="PTHR28255">
    <property type="match status" value="1"/>
</dbReference>
<dbReference type="InterPro" id="IPR038084">
    <property type="entry name" value="PduO/GlcC-like_sf"/>
</dbReference>
<dbReference type="OrthoDB" id="9815315at2"/>
<dbReference type="PANTHER" id="PTHR28255:SF1">
    <property type="entry name" value="UPF0303 PROTEIN YBR137W"/>
    <property type="match status" value="1"/>
</dbReference>
<proteinExistence type="inferred from homology"/>
<comment type="caution">
    <text evidence="2">The sequence shown here is derived from an EMBL/GenBank/DDBJ whole genome shotgun (WGS) entry which is preliminary data.</text>
</comment>
<keyword evidence="3" id="KW-1185">Reference proteome</keyword>
<dbReference type="Pfam" id="PF03928">
    <property type="entry name" value="HbpS-like"/>
    <property type="match status" value="1"/>
</dbReference>
<dbReference type="HAMAP" id="MF_00761">
    <property type="entry name" value="UPF0303"/>
    <property type="match status" value="1"/>
</dbReference>
<dbReference type="SUPFAM" id="SSF143744">
    <property type="entry name" value="GlcG-like"/>
    <property type="match status" value="1"/>
</dbReference>
<dbReference type="Gene3D" id="3.30.450.150">
    <property type="entry name" value="Haem-degrading domain"/>
    <property type="match status" value="1"/>
</dbReference>
<comment type="similarity">
    <text evidence="1">Belongs to the UPF0303 family.</text>
</comment>
<evidence type="ECO:0000313" key="2">
    <source>
        <dbReference type="EMBL" id="GAL35364.1"/>
    </source>
</evidence>
<dbReference type="NCBIfam" id="NF002696">
    <property type="entry name" value="PRK02487.1-5"/>
    <property type="match status" value="1"/>
</dbReference>
<protein>
    <recommendedName>
        <fullName evidence="1">UPF0303 protein JCM19240_3734</fullName>
    </recommendedName>
</protein>
<gene>
    <name evidence="2" type="ORF">JCM19240_3734</name>
</gene>
<accession>A0A090T9D9</accession>
<sequence>MSTIDYQPLLDTLIEQENQLQFPYFNQQTAWDIGCALRARAEEKQARVAIDITIGEQRLFFTALEGATYDNQEWVRRKSNVTKRFQRSSWYMKHYLEMKGKTIAEASFVDTQDYSPFGGSFPVRIQNSGMIGTITVSGLPQQEDHQLIVDVLSSYLK</sequence>
<evidence type="ECO:0000313" key="3">
    <source>
        <dbReference type="Proteomes" id="UP000029224"/>
    </source>
</evidence>
<dbReference type="EMBL" id="BBMT01000006">
    <property type="protein sequence ID" value="GAL35364.1"/>
    <property type="molecule type" value="Genomic_DNA"/>
</dbReference>
<dbReference type="Proteomes" id="UP000029224">
    <property type="component" value="Unassembled WGS sequence"/>
</dbReference>
<dbReference type="InterPro" id="IPR005624">
    <property type="entry name" value="PduO/GlcC-like"/>
</dbReference>
<evidence type="ECO:0000256" key="1">
    <source>
        <dbReference type="HAMAP-Rule" id="MF_00761"/>
    </source>
</evidence>
<name>A0A090T9D9_9VIBR</name>
<dbReference type="InterPro" id="IPR010371">
    <property type="entry name" value="YBR137W-like"/>
</dbReference>